<gene>
    <name evidence="1" type="ORF">EKO04_003355</name>
</gene>
<evidence type="ECO:0000313" key="2">
    <source>
        <dbReference type="Proteomes" id="UP000651452"/>
    </source>
</evidence>
<reference evidence="1" key="2">
    <citation type="submission" date="2020-09" db="EMBL/GenBank/DDBJ databases">
        <title>Reference genome assembly for Australian Ascochyta lentis isolate Al4.</title>
        <authorList>
            <person name="Lee R.C."/>
            <person name="Farfan-Caceres L.M."/>
            <person name="Debler J.W."/>
            <person name="Williams A.H."/>
            <person name="Henares B.M."/>
        </authorList>
    </citation>
    <scope>NUCLEOTIDE SEQUENCE</scope>
    <source>
        <strain evidence="1">Al4</strain>
    </source>
</reference>
<dbReference type="AlphaFoldDB" id="A0A8H7J808"/>
<sequence length="129" mass="14580">MAEEKATYLDHLERWLNYEDELDSPPLAEGVNAQTVAEPVVRERVDSFVESERSRVALDVAKENMLKRAAKSKQVADLGKISRLDVRFPLPSCAKDEDDEDWADDRALRETKAARFHSVVGKIKNVLGL</sequence>
<accession>A0A8H7J808</accession>
<dbReference type="OrthoDB" id="3792593at2759"/>
<protein>
    <submittedName>
        <fullName evidence="1">Uncharacterized protein</fullName>
    </submittedName>
</protein>
<keyword evidence="2" id="KW-1185">Reference proteome</keyword>
<organism evidence="1 2">
    <name type="scientific">Ascochyta lentis</name>
    <dbReference type="NCBI Taxonomy" id="205686"/>
    <lineage>
        <taxon>Eukaryota</taxon>
        <taxon>Fungi</taxon>
        <taxon>Dikarya</taxon>
        <taxon>Ascomycota</taxon>
        <taxon>Pezizomycotina</taxon>
        <taxon>Dothideomycetes</taxon>
        <taxon>Pleosporomycetidae</taxon>
        <taxon>Pleosporales</taxon>
        <taxon>Pleosporineae</taxon>
        <taxon>Didymellaceae</taxon>
        <taxon>Ascochyta</taxon>
    </lineage>
</organism>
<dbReference type="EMBL" id="RZGK01000006">
    <property type="protein sequence ID" value="KAF9698248.1"/>
    <property type="molecule type" value="Genomic_DNA"/>
</dbReference>
<reference evidence="1" key="1">
    <citation type="submission" date="2018-12" db="EMBL/GenBank/DDBJ databases">
        <authorList>
            <person name="Syme R.A."/>
            <person name="Farfan-Caceres L."/>
            <person name="Lichtenzveig J."/>
        </authorList>
    </citation>
    <scope>NUCLEOTIDE SEQUENCE</scope>
    <source>
        <strain evidence="1">Al4</strain>
    </source>
</reference>
<comment type="caution">
    <text evidence="1">The sequence shown here is derived from an EMBL/GenBank/DDBJ whole genome shotgun (WGS) entry which is preliminary data.</text>
</comment>
<evidence type="ECO:0000313" key="1">
    <source>
        <dbReference type="EMBL" id="KAF9698248.1"/>
    </source>
</evidence>
<proteinExistence type="predicted"/>
<name>A0A8H7J808_9PLEO</name>
<dbReference type="Proteomes" id="UP000651452">
    <property type="component" value="Unassembled WGS sequence"/>
</dbReference>